<dbReference type="GO" id="GO:0000978">
    <property type="term" value="F:RNA polymerase II cis-regulatory region sequence-specific DNA binding"/>
    <property type="evidence" value="ECO:0007669"/>
    <property type="project" value="TreeGrafter"/>
</dbReference>
<feature type="compositionally biased region" description="Basic residues" evidence="9">
    <location>
        <begin position="3004"/>
        <end position="3013"/>
    </location>
</feature>
<feature type="compositionally biased region" description="Low complexity" evidence="9">
    <location>
        <begin position="677"/>
        <end position="692"/>
    </location>
</feature>
<dbReference type="PANTHER" id="PTHR45975">
    <property type="entry name" value="NUCLEOSOME-REMODELING FACTOR SUBUNIT BPTF"/>
    <property type="match status" value="1"/>
</dbReference>
<dbReference type="GO" id="GO:0008270">
    <property type="term" value="F:zinc ion binding"/>
    <property type="evidence" value="ECO:0007669"/>
    <property type="project" value="UniProtKB-KW"/>
</dbReference>
<dbReference type="InterPro" id="IPR013083">
    <property type="entry name" value="Znf_RING/FYVE/PHD"/>
</dbReference>
<feature type="compositionally biased region" description="Low complexity" evidence="9">
    <location>
        <begin position="1004"/>
        <end position="1022"/>
    </location>
</feature>
<evidence type="ECO:0000256" key="8">
    <source>
        <dbReference type="SAM" id="Coils"/>
    </source>
</evidence>
<keyword evidence="3 7" id="KW-0863">Zinc-finger</keyword>
<evidence type="ECO:0000256" key="2">
    <source>
        <dbReference type="ARBA" id="ARBA00022723"/>
    </source>
</evidence>
<feature type="region of interest" description="Disordered" evidence="9">
    <location>
        <begin position="661"/>
        <end position="693"/>
    </location>
</feature>
<dbReference type="SMART" id="SM00249">
    <property type="entry name" value="PHD"/>
    <property type="match status" value="3"/>
</dbReference>
<feature type="region of interest" description="Disordered" evidence="9">
    <location>
        <begin position="3134"/>
        <end position="3263"/>
    </location>
</feature>
<feature type="region of interest" description="Disordered" evidence="9">
    <location>
        <begin position="2952"/>
        <end position="3076"/>
    </location>
</feature>
<evidence type="ECO:0000259" key="11">
    <source>
        <dbReference type="PROSITE" id="PS50016"/>
    </source>
</evidence>
<dbReference type="PROSITE" id="PS50016">
    <property type="entry name" value="ZF_PHD_2"/>
    <property type="match status" value="3"/>
</dbReference>
<feature type="compositionally biased region" description="Basic residues" evidence="9">
    <location>
        <begin position="80"/>
        <end position="96"/>
    </location>
</feature>
<feature type="compositionally biased region" description="Basic and acidic residues" evidence="9">
    <location>
        <begin position="127"/>
        <end position="154"/>
    </location>
</feature>
<feature type="compositionally biased region" description="Low complexity" evidence="9">
    <location>
        <begin position="3061"/>
        <end position="3076"/>
    </location>
</feature>
<evidence type="ECO:0000256" key="5">
    <source>
        <dbReference type="ARBA" id="ARBA00023117"/>
    </source>
</evidence>
<feature type="compositionally biased region" description="Basic and acidic residues" evidence="9">
    <location>
        <begin position="1387"/>
        <end position="1397"/>
    </location>
</feature>
<dbReference type="SMART" id="SM00571">
    <property type="entry name" value="DDT"/>
    <property type="match status" value="1"/>
</dbReference>
<dbReference type="InterPro" id="IPR001965">
    <property type="entry name" value="Znf_PHD"/>
</dbReference>
<name>A0A094ZS79_SCHHA</name>
<feature type="compositionally biased region" description="Basic and acidic residues" evidence="9">
    <location>
        <begin position="3204"/>
        <end position="3213"/>
    </location>
</feature>
<feature type="region of interest" description="Disordered" evidence="9">
    <location>
        <begin position="217"/>
        <end position="242"/>
    </location>
</feature>
<dbReference type="Pfam" id="PF02791">
    <property type="entry name" value="DDT"/>
    <property type="match status" value="1"/>
</dbReference>
<keyword evidence="10" id="KW-1133">Transmembrane helix</keyword>
<dbReference type="EMBL" id="KL250729">
    <property type="protein sequence ID" value="KGB35929.1"/>
    <property type="molecule type" value="Genomic_DNA"/>
</dbReference>
<dbReference type="CDD" id="cd15560">
    <property type="entry name" value="PHD2_3_BPTF"/>
    <property type="match status" value="2"/>
</dbReference>
<feature type="compositionally biased region" description="Low complexity" evidence="9">
    <location>
        <begin position="1777"/>
        <end position="1788"/>
    </location>
</feature>
<protein>
    <submittedName>
        <fullName evidence="13">Nucleosome-remodeling factor subunit BPTF</fullName>
    </submittedName>
</protein>
<feature type="compositionally biased region" description="Low complexity" evidence="9">
    <location>
        <begin position="3017"/>
        <end position="3030"/>
    </location>
</feature>
<feature type="compositionally biased region" description="Basic residues" evidence="9">
    <location>
        <begin position="3410"/>
        <end position="3419"/>
    </location>
</feature>
<feature type="compositionally biased region" description="Polar residues" evidence="9">
    <location>
        <begin position="2615"/>
        <end position="2630"/>
    </location>
</feature>
<dbReference type="Pfam" id="PF00628">
    <property type="entry name" value="PHD"/>
    <property type="match status" value="3"/>
</dbReference>
<evidence type="ECO:0000256" key="10">
    <source>
        <dbReference type="SAM" id="Phobius"/>
    </source>
</evidence>
<keyword evidence="10" id="KW-0472">Membrane</keyword>
<feature type="region of interest" description="Disordered" evidence="9">
    <location>
        <begin position="1747"/>
        <end position="1788"/>
    </location>
</feature>
<gene>
    <name evidence="13" type="ORF">MS3_04213</name>
</gene>
<sequence length="3518" mass="390626">MDSLSAGTNGLAGGGAASALAGVKKRTKVVFLNPVEIANWDQIKENSKQNVIGHNDLINYEKMLKDDDSTSVTATEARRQSKRRGRPKGSRNGARKRPIDPSQPWLDSSDSDEPNVGLEDELDDDEYFRRLEEEKMREDAEEVSRKRREMEARAAARANAQGRRGSAKVDPLMTHQFQTPVNSDSNLSCQSGSQREFSNRNKKQRNYAALAGFREVSDSDDLSELDDKGAGRSGFLQESDYPRSLDDIHEQNEEDYQEPASPFRQSILDMLPPPPSPVIPSNSEEDKSILKCESLSVASSNDLNALRTTVANASINDPHTQKMLEMDPIELRFRSPPLILPSSANDLVCPREYILDVLSIYEVLRRYGSLLRLSPFRLEDFAASLISDENSNLLAEAHMVLLKALLREDEANGTAMCPVDCRDSVNMTFYLLDRFTWPYLLANYLSSIKSTEAAARLSAANTTTAAGSIGGPTGSGGADIVLTAALFPPDLIPLNPGYPFVPIKSRIAVLRGLTSLFLATGPVRGDILREGLMTHEDYCRVCHQSGEVLCCDGCTAVFHLHCLNPPLSSVPTTSWICPVCIRKRTPGVTDCLSEAEKSGVAHYQEPIGKDRAGRLYWYISRRLIIEPVDFSQCEPQLVGFHDGVFDSSWEMEYGRELMEDDPEVKDDEGDIDDNNNDDNNNANSTTDSANNDSLNLTSKVSYCDSSQPIPTFNKQKNYKKYQCNPSISYANEPCVYYYSSIEQVMYIRELLSTEWEPWLCYRLDALLPRMRNEMAITQKLTESGFLDFCSSRPNYKSVSINNSDLNQGCNLTADSPDTVYVYSVLEVERASFKKSTTSIKTHGETPDYPKTRLAIAASSLPSADVPIFPTLPKQLPALLNKQPSDLSACLILTDENSCIVGNGDQVITHMVKETSDDDVATYPPTILEPQEISTLHMLIDPDWLPNSNECCLLAYRFSDEGNWRSWTNLYTSGVWTGEECTAMPDSHRNDDLSELKRTPSGTRNSNAVNNNNNNNNGNNSTVTADDLISDSVNVALTRAQHMEEKERRRLLSNKFNVSELCTDMWAYIDPVELSNNFKLVRDMMASVIELPQFSDFDFTRYECWPASPHQLLNLLRLTLCHFESKIPLAFYTPAWRAHRTNWIKDVLHSKSPSDLAFLLARLEASIRSVCFQRVWFNSLGHLTLERMTASQREEDKRLRQFDRFSSTVNGGVGSSNINPANLPTNLIRTKTPRPVRHTVWKTRGEEYRRLGGDGWMWLSATRSNAGRMAEHAVLIHPPISSGRQLELTATLSGNRLLLHRRGNPRGLQHGIGWGVCPEYLQDQMPVKPPKASECRGHVLHPITGIPLYLNPKRNPYIIPSDVLCSLNEQILKSSTNNVQMNPSSSSHIDDDAKKKYPDSGNMITVKKDENNMNEDVMNDNFEKNKIDQLDGLHENCNASEIKIEQRKDSLSGQTSSINNNTNDGKIINDDNKNPVLNISYCLSNRIHFPPPIDKEHSYPSSSSSLSSSKRLRFRIDNLLEHRYIAAENDKKASLAALNAVSKLEAEIENLEKRHNEVVQRLTTLGTEAQQARTAKAQAVKAKQTALLIKPSQPSTLAVGGVGSGNVVMTNSRLIQLNENSNNTTNTTVTTFGGGKQLIQQSVLTDQGVRYRVLAPRTVPNIHMNQVAFNPVQKTASTPNNRTPQPTYRSNQKRRTNRNSDLSESDSDCDSVTANTGRVNSWSARENVPLRRSARRVRAVRHDPDFVVDFEDDDEDDRLNAKGDDSDNFDPNDEIQGSSKKYSSQRRSQVVPKVVILKNNTAPYIYGNTATTVKNKDNTNPRVLSIPPSTTTTGQRIILPAKLKTPTNTNEKSVSNNKTVSLGNVKEGNNQAVHLPPSQPSVNMPQGLRLVRIVRNPDGGTNIIPVAATDTILSPTIEPLNVNQTVDNSSKIFLLYIVSLFVCCFLMLHVLCFVTCHLFCLIFPLLNPLSFSPFIVLKIDYPVITNTTGQSDLVPSSSTTGLNSFDSSDIHLVLNSSSTTGSNNVVTISKPSVILTTATTSCELKPAITNTPLVSISVENETSQQPITISTTNLQQCGIQLTDLITPATVSNTVSIPALINQPATVNIATVGKLKPPSANSVRFIIAPTVCTTATTTSDSSGSTNPPSQTPTITIVKASNQSGVSSDPNAVTSAVTSSFTPILPRKPPPAILRRTLAAAGSGGPSSTSLILPVSSSSDYPQIVGTQQSSSLRTPSVASLVATNTARQLVCGGFNRYISTGPSIRPVISDSQGMSDLHQGRRSIAKAQHIRHNSLIDEDPRFIMNNKSKVLISDYKGLAQELESQINSLKSELGKYQEIVNRGSPVISSPYSLSLRNNADFDLNNKTFVNKFLRNNNKKTTNQAGKDYGTTTDAMLPQSLPYVNDYAWPLPDSMSKDQCSSEQKQNMVLPKSSLFRINPHNLRLVILSAGRREIPGYDVEKKRLSQVNWLYPSSRPNFAECWRFRLSQIRMNSFQKDNHNNNISFGLDLANLALLLRTLWHCIRWDDIMVEPDKDICVHDSNGRPCFKKILNVDDDDDDIDVSGVSGRYDDNKPYSVRRIVEIQPLDRFWLQANYKVRITTTYPTRSNSSRRRKATDPSNRGRSTRGPSLQDSPEPDESSSRRKGRRGGQRNAQGGKDPDYDPAVDEGWRVGVPCSNSSSRRQSRNNFRSYGRSSRGSFCDSDDDGDPEFCGGRRGLQSQRNEVSVEEKWMSEDAVFLWEISVFMNSLLPPKSNYPPISDSDVSKMDPNDKTSQYVISTRLASLPPDPSSNASTSATVTTTEVNKSLISPSNIEGYVEKNGFLYDGGQPNGLLLNSSSSRSRSTLASALQSGRMPVNSRSRSDDRSVSNNNSIPRPLSPNTLEAKARARSIAATNAARASVAARRARFERALLEQRVRSLKSQFCSRKRLIFNWAKSLADIAVNEIKGAQQISKADKFNENSSKKLEQSSTHPHHQTGEKLLTQKSRSNIVNQLNKSSSFSSTLIPKKKIGRPSKTKNDNTTTTTTTTTITNKKNDVYHKRTKRKITPTFSSSLSSSDDENKNPYVINNNNNNNKPINQSELLANNRIPRKSALNHEFIKLSKSYNKTTIKQSPNRTNNKNRLTMKLSLKQSKKLLTNNNNKDSDNDKNDDADDNTTTITTHSSCSTASTSPGLGDDYGNNICQQKSTASTKTNRSSGTKTKRLKHESTNSDASEHNYNVTGSMKSPKSSSVGEGGSKRGSSSASGTGRSNKGGGRAKLSEKSDRNEIQIESITNVLQDVSSNSSVYCVCKTPYNPSREYIGCDLCRDWFHFECVGLDPKDSDKLGDSWHCPDCKQAELKANEMLYCVCRTPYEPTRVYIACDGCDEWYHPECVGLTPEQAVNHTDTYLCPTCCQLSQHKTNTTTTTTKSSGKSKKSKKSNNNHNAVTDQHKMSWPFIHSPDPLKFPIARSLDDSFNLPSVIINLKTDVYKTLGDFSFDMNRLFTNSRLIYPKDTPEFNCTEIVEALFVQKMKLFKEENL</sequence>
<dbReference type="PANTHER" id="PTHR45975:SF2">
    <property type="entry name" value="NUCLEOSOME-REMODELING FACTOR SUBUNIT BPTF"/>
    <property type="match status" value="1"/>
</dbReference>
<evidence type="ECO:0000256" key="1">
    <source>
        <dbReference type="ARBA" id="ARBA00004123"/>
    </source>
</evidence>
<feature type="domain" description="PHD-type" evidence="11">
    <location>
        <begin position="3283"/>
        <end position="3335"/>
    </location>
</feature>
<dbReference type="GO" id="GO:0016589">
    <property type="term" value="C:NURF complex"/>
    <property type="evidence" value="ECO:0007669"/>
    <property type="project" value="InterPro"/>
</dbReference>
<feature type="compositionally biased region" description="Low complexity" evidence="9">
    <location>
        <begin position="2845"/>
        <end position="2857"/>
    </location>
</feature>
<feature type="region of interest" description="Disordered" evidence="9">
    <location>
        <begin position="1376"/>
        <end position="1397"/>
    </location>
</feature>
<dbReference type="Gene3D" id="1.20.920.10">
    <property type="entry name" value="Bromodomain-like"/>
    <property type="match status" value="1"/>
</dbReference>
<dbReference type="InterPro" id="IPR011011">
    <property type="entry name" value="Znf_FYVE_PHD"/>
</dbReference>
<keyword evidence="5" id="KW-0103">Bromodomain</keyword>
<feature type="compositionally biased region" description="Acidic residues" evidence="9">
    <location>
        <begin position="1747"/>
        <end position="1756"/>
    </location>
</feature>
<dbReference type="CDD" id="cd15532">
    <property type="entry name" value="PHD2_CHD_II"/>
    <property type="match status" value="1"/>
</dbReference>
<dbReference type="SUPFAM" id="SSF47370">
    <property type="entry name" value="Bromodomain"/>
    <property type="match status" value="1"/>
</dbReference>
<keyword evidence="4" id="KW-0862">Zinc</keyword>
<feature type="compositionally biased region" description="Polar residues" evidence="9">
    <location>
        <begin position="1669"/>
        <end position="1689"/>
    </location>
</feature>
<feature type="compositionally biased region" description="Low complexity" evidence="9">
    <location>
        <begin position="3153"/>
        <end position="3169"/>
    </location>
</feature>
<keyword evidence="2" id="KW-0479">Metal-binding</keyword>
<feature type="compositionally biased region" description="Low complexity" evidence="9">
    <location>
        <begin position="155"/>
        <end position="164"/>
    </location>
</feature>
<dbReference type="SUPFAM" id="SSF57903">
    <property type="entry name" value="FYVE/PHD zinc finger"/>
    <property type="match status" value="3"/>
</dbReference>
<evidence type="ECO:0000259" key="12">
    <source>
        <dbReference type="PROSITE" id="PS50827"/>
    </source>
</evidence>
<dbReference type="InterPro" id="IPR018501">
    <property type="entry name" value="DDT_dom"/>
</dbReference>
<dbReference type="InterPro" id="IPR038028">
    <property type="entry name" value="BPTF"/>
</dbReference>
<feature type="region of interest" description="Disordered" evidence="9">
    <location>
        <begin position="2778"/>
        <end position="2798"/>
    </location>
</feature>
<feature type="compositionally biased region" description="Polar residues" evidence="9">
    <location>
        <begin position="2981"/>
        <end position="3002"/>
    </location>
</feature>
<keyword evidence="10" id="KW-0812">Transmembrane</keyword>
<evidence type="ECO:0000256" key="7">
    <source>
        <dbReference type="PROSITE-ProRule" id="PRU00146"/>
    </source>
</evidence>
<comment type="subcellular location">
    <subcellularLocation>
        <location evidence="1">Nucleus</location>
    </subcellularLocation>
</comment>
<dbReference type="PROSITE" id="PS50827">
    <property type="entry name" value="DDT"/>
    <property type="match status" value="1"/>
</dbReference>
<dbReference type="GO" id="GO:0006357">
    <property type="term" value="P:regulation of transcription by RNA polymerase II"/>
    <property type="evidence" value="ECO:0007669"/>
    <property type="project" value="InterPro"/>
</dbReference>
<dbReference type="Gene3D" id="3.30.40.10">
    <property type="entry name" value="Zinc/RING finger domain, C3HC4 (zinc finger)"/>
    <property type="match status" value="3"/>
</dbReference>
<feature type="domain" description="PHD-type" evidence="11">
    <location>
        <begin position="536"/>
        <end position="583"/>
    </location>
</feature>
<keyword evidence="6" id="KW-0539">Nucleus</keyword>
<feature type="compositionally biased region" description="Basic and acidic residues" evidence="9">
    <location>
        <begin position="2952"/>
        <end position="2965"/>
    </location>
</feature>
<feature type="region of interest" description="Disordered" evidence="9">
    <location>
        <begin position="2600"/>
        <end position="2703"/>
    </location>
</feature>
<feature type="region of interest" description="Disordered" evidence="9">
    <location>
        <begin position="981"/>
        <end position="1022"/>
    </location>
</feature>
<feature type="transmembrane region" description="Helical" evidence="10">
    <location>
        <begin position="1957"/>
        <end position="1976"/>
    </location>
</feature>
<feature type="compositionally biased region" description="Acidic residues" evidence="9">
    <location>
        <begin position="109"/>
        <end position="126"/>
    </location>
</feature>
<organism evidence="13">
    <name type="scientific">Schistosoma haematobium</name>
    <name type="common">Blood fluke</name>
    <dbReference type="NCBI Taxonomy" id="6185"/>
    <lineage>
        <taxon>Eukaryota</taxon>
        <taxon>Metazoa</taxon>
        <taxon>Spiralia</taxon>
        <taxon>Lophotrochozoa</taxon>
        <taxon>Platyhelminthes</taxon>
        <taxon>Trematoda</taxon>
        <taxon>Digenea</taxon>
        <taxon>Strigeidida</taxon>
        <taxon>Schistosomatoidea</taxon>
        <taxon>Schistosomatidae</taxon>
        <taxon>Schistosoma</taxon>
    </lineage>
</organism>
<feature type="region of interest" description="Disordered" evidence="9">
    <location>
        <begin position="67"/>
        <end position="203"/>
    </location>
</feature>
<keyword evidence="8" id="KW-0175">Coiled coil</keyword>
<evidence type="ECO:0000256" key="9">
    <source>
        <dbReference type="SAM" id="MobiDB-lite"/>
    </source>
</evidence>
<feature type="region of interest" description="Disordered" evidence="9">
    <location>
        <begin position="3401"/>
        <end position="3425"/>
    </location>
</feature>
<accession>A0A094ZS79</accession>
<feature type="compositionally biased region" description="Low complexity" evidence="9">
    <location>
        <begin position="3237"/>
        <end position="3248"/>
    </location>
</feature>
<feature type="compositionally biased region" description="Polar residues" evidence="9">
    <location>
        <begin position="1376"/>
        <end position="1386"/>
    </location>
</feature>
<dbReference type="PROSITE" id="PS01359">
    <property type="entry name" value="ZF_PHD_1"/>
    <property type="match status" value="1"/>
</dbReference>
<feature type="domain" description="DDT" evidence="12">
    <location>
        <begin position="351"/>
        <end position="411"/>
    </location>
</feature>
<feature type="compositionally biased region" description="Basic and acidic residues" evidence="9">
    <location>
        <begin position="985"/>
        <end position="997"/>
    </location>
</feature>
<feature type="coiled-coil region" evidence="8">
    <location>
        <begin position="2310"/>
        <end position="2337"/>
    </location>
</feature>
<feature type="transmembrane region" description="Helical" evidence="10">
    <location>
        <begin position="1932"/>
        <end position="1950"/>
    </location>
</feature>
<evidence type="ECO:0000256" key="6">
    <source>
        <dbReference type="ARBA" id="ARBA00023242"/>
    </source>
</evidence>
<dbReference type="InterPro" id="IPR019786">
    <property type="entry name" value="Zinc_finger_PHD-type_CS"/>
</dbReference>
<feature type="region of interest" description="Disordered" evidence="9">
    <location>
        <begin position="1446"/>
        <end position="1468"/>
    </location>
</feature>
<feature type="compositionally biased region" description="Acidic residues" evidence="9">
    <location>
        <begin position="661"/>
        <end position="676"/>
    </location>
</feature>
<dbReference type="STRING" id="6185.A0A094ZS79"/>
<feature type="region of interest" description="Disordered" evidence="9">
    <location>
        <begin position="1669"/>
        <end position="1714"/>
    </location>
</feature>
<feature type="compositionally biased region" description="Low complexity" evidence="9">
    <location>
        <begin position="2674"/>
        <end position="2697"/>
    </location>
</feature>
<feature type="coiled-coil region" evidence="8">
    <location>
        <begin position="1533"/>
        <end position="1567"/>
    </location>
</feature>
<reference evidence="13" key="1">
    <citation type="journal article" date="2012" name="Nat. Genet.">
        <title>Whole-genome sequence of Schistosoma haematobium.</title>
        <authorList>
            <person name="Young N.D."/>
            <person name="Jex A.R."/>
            <person name="Li B."/>
            <person name="Liu S."/>
            <person name="Yang L."/>
            <person name="Xiong Z."/>
            <person name="Li Y."/>
            <person name="Cantacessi C."/>
            <person name="Hall R.S."/>
            <person name="Xu X."/>
            <person name="Chen F."/>
            <person name="Wu X."/>
            <person name="Zerlotini A."/>
            <person name="Oliveira G."/>
            <person name="Hofmann A."/>
            <person name="Zhang G."/>
            <person name="Fang X."/>
            <person name="Kang Y."/>
            <person name="Campbell B.E."/>
            <person name="Loukas A."/>
            <person name="Ranganathan S."/>
            <person name="Rollinson D."/>
            <person name="Rinaldi G."/>
            <person name="Brindley P.J."/>
            <person name="Yang H."/>
            <person name="Wang J."/>
            <person name="Wang J."/>
            <person name="Gasser R.B."/>
        </authorList>
    </citation>
    <scope>NUCLEOTIDE SEQUENCE [LARGE SCALE GENOMIC DNA]</scope>
</reference>
<dbReference type="InterPro" id="IPR036427">
    <property type="entry name" value="Bromodomain-like_sf"/>
</dbReference>
<feature type="compositionally biased region" description="Low complexity" evidence="9">
    <location>
        <begin position="2787"/>
        <end position="2798"/>
    </location>
</feature>
<proteinExistence type="predicted"/>
<dbReference type="InterPro" id="IPR019787">
    <property type="entry name" value="Znf_PHD-finger"/>
</dbReference>
<feature type="region of interest" description="Disordered" evidence="9">
    <location>
        <begin position="2845"/>
        <end position="2879"/>
    </location>
</feature>
<evidence type="ECO:0000313" key="13">
    <source>
        <dbReference type="EMBL" id="KGB35929.1"/>
    </source>
</evidence>
<evidence type="ECO:0000256" key="4">
    <source>
        <dbReference type="ARBA" id="ARBA00022833"/>
    </source>
</evidence>
<feature type="compositionally biased region" description="Polar residues" evidence="9">
    <location>
        <begin position="3179"/>
        <end position="3197"/>
    </location>
</feature>
<feature type="domain" description="PHD-type" evidence="11">
    <location>
        <begin position="3342"/>
        <end position="3394"/>
    </location>
</feature>
<feature type="compositionally biased region" description="Polar residues" evidence="9">
    <location>
        <begin position="175"/>
        <end position="196"/>
    </location>
</feature>
<evidence type="ECO:0000256" key="3">
    <source>
        <dbReference type="ARBA" id="ARBA00022771"/>
    </source>
</evidence>